<organism evidence="1 2">
    <name type="scientific">Thiorhodovibrio winogradskyi</name>
    <dbReference type="NCBI Taxonomy" id="77007"/>
    <lineage>
        <taxon>Bacteria</taxon>
        <taxon>Pseudomonadati</taxon>
        <taxon>Pseudomonadota</taxon>
        <taxon>Gammaproteobacteria</taxon>
        <taxon>Chromatiales</taxon>
        <taxon>Chromatiaceae</taxon>
        <taxon>Thiorhodovibrio</taxon>
    </lineage>
</organism>
<dbReference type="EMBL" id="CP121472">
    <property type="protein sequence ID" value="WPL18652.1"/>
    <property type="molecule type" value="Genomic_DNA"/>
</dbReference>
<reference evidence="1 2" key="1">
    <citation type="journal article" date="2023" name="Microorganisms">
        <title>Thiorhodovibrio frisius and Trv. litoralis spp. nov., Two Novel Members from a Clade of Fastidious Purple Sulfur Bacteria That Exhibit Unique Red-Shifted Light-Harvesting Capabilities.</title>
        <authorList>
            <person name="Methner A."/>
            <person name="Kuzyk S.B."/>
            <person name="Petersen J."/>
            <person name="Bauer S."/>
            <person name="Brinkmann H."/>
            <person name="Sichau K."/>
            <person name="Wanner G."/>
            <person name="Wolf J."/>
            <person name="Neumann-Schaal M."/>
            <person name="Henke P."/>
            <person name="Tank M."/>
            <person name="Sproer C."/>
            <person name="Bunk B."/>
            <person name="Overmann J."/>
        </authorList>
    </citation>
    <scope>NUCLEOTIDE SEQUENCE [LARGE SCALE GENOMIC DNA]</scope>
    <source>
        <strain evidence="1 2">DSM 6702</strain>
    </source>
</reference>
<sequence>MAAPLFPSFMLLRRLPRFFAWRTWAYVLAWVLAFILLSGCETTPDTEIGLGGVDGTLPPSIPGLRSLQDGGAAQEAATQPSGGGFLAGFMGGASCPEGESNDCAEQEATQADDCLRQAIELPHPTSDRDARMRRLLDCAERHYKQALQESDSKQGSNRRVAYHGGLLLTLSERRNRLDDNAREPRVGRENDKLLKAADAARAEAPESALGFLYGASARLFRATLLDDDSSRCEDLREASAMLSASPTPPEALEREQKRLIELADSELERCALLKQAAARGSDAELTSADVDVIIQSDAIQSD</sequence>
<keyword evidence="2" id="KW-1185">Reference proteome</keyword>
<evidence type="ECO:0008006" key="3">
    <source>
        <dbReference type="Google" id="ProtNLM"/>
    </source>
</evidence>
<accession>A0ABZ0SDV9</accession>
<name>A0ABZ0SDV9_9GAMM</name>
<dbReference type="Proteomes" id="UP001432180">
    <property type="component" value="Chromosome"/>
</dbReference>
<proteinExistence type="predicted"/>
<protein>
    <recommendedName>
        <fullName evidence="3">Secreted protein</fullName>
    </recommendedName>
</protein>
<evidence type="ECO:0000313" key="2">
    <source>
        <dbReference type="Proteomes" id="UP001432180"/>
    </source>
</evidence>
<evidence type="ECO:0000313" key="1">
    <source>
        <dbReference type="EMBL" id="WPL18652.1"/>
    </source>
</evidence>
<gene>
    <name evidence="1" type="ORF">Thiowin_03732</name>
</gene>